<dbReference type="GeneID" id="96288026"/>
<dbReference type="NCBIfam" id="TIGR03696">
    <property type="entry name" value="Rhs_assc_core"/>
    <property type="match status" value="1"/>
</dbReference>
<feature type="signal peptide" evidence="2">
    <location>
        <begin position="1"/>
        <end position="40"/>
    </location>
</feature>
<comment type="caution">
    <text evidence="3">The sequence shown here is derived from an EMBL/GenBank/DDBJ whole genome shotgun (WGS) entry which is preliminary data.</text>
</comment>
<feature type="region of interest" description="Disordered" evidence="1">
    <location>
        <begin position="1188"/>
        <end position="1218"/>
    </location>
</feature>
<keyword evidence="2" id="KW-0732">Signal</keyword>
<feature type="region of interest" description="Disordered" evidence="1">
    <location>
        <begin position="907"/>
        <end position="930"/>
    </location>
</feature>
<feature type="compositionally biased region" description="Polar residues" evidence="1">
    <location>
        <begin position="1198"/>
        <end position="1217"/>
    </location>
</feature>
<evidence type="ECO:0000313" key="4">
    <source>
        <dbReference type="Proteomes" id="UP000431826"/>
    </source>
</evidence>
<feature type="compositionally biased region" description="Polar residues" evidence="1">
    <location>
        <begin position="954"/>
        <end position="963"/>
    </location>
</feature>
<protein>
    <recommendedName>
        <fullName evidence="5">Type IV secretion protein Rhs</fullName>
    </recommendedName>
</protein>
<dbReference type="InterPro" id="IPR022385">
    <property type="entry name" value="Rhs_assc_core"/>
</dbReference>
<evidence type="ECO:0000256" key="1">
    <source>
        <dbReference type="SAM" id="MobiDB-lite"/>
    </source>
</evidence>
<evidence type="ECO:0008006" key="5">
    <source>
        <dbReference type="Google" id="ProtNLM"/>
    </source>
</evidence>
<gene>
    <name evidence="3" type="ORF">Stube_52180</name>
</gene>
<dbReference type="Gene3D" id="2.180.10.10">
    <property type="entry name" value="RHS repeat-associated core"/>
    <property type="match status" value="1"/>
</dbReference>
<dbReference type="PANTHER" id="PTHR32305:SF17">
    <property type="entry name" value="TRNA NUCLEASE WAPA"/>
    <property type="match status" value="1"/>
</dbReference>
<feature type="compositionally biased region" description="Basic and acidic residues" evidence="1">
    <location>
        <begin position="919"/>
        <end position="930"/>
    </location>
</feature>
<dbReference type="PANTHER" id="PTHR32305">
    <property type="match status" value="1"/>
</dbReference>
<feature type="region of interest" description="Disordered" evidence="1">
    <location>
        <begin position="1041"/>
        <end position="1088"/>
    </location>
</feature>
<proteinExistence type="predicted"/>
<sequence length="2165" mass="232906">MYTTDLPRSTPPRGRRWTQRIAVTLSFTLLPGLISPVAFAAAPDPLGRPSLTAPRAASTKPLTAKPDPRTAAQLRKAAAADTADRQRARTDQQRTTTWPTTGTARLTTTVAHAKAKPGDLPITLTKPTKRTTRGANTIEVAVLGQDTSHALGLKGVVLTATGPARGGSTQIGINYAAFASAYGGDYAGRLRLMSLPTCALTTPDKPACRHLSPQRFTNQRARQQITAPLTFKAGAGGRKMVLALAAGTKSGAGDYKATPLAASSTWEAGGSSGSFTWSYPLRTPPAAAGPTPDLNISYDSGSVDGRTASTNNQGTTIGEGFDLTSSYIERKYGSCDDDGQDDKFDQCWKYDNASLVLNGKATELVKDDTTGHWHLKNDDASLVTHHTGADNSDDNGEYWTVTTADGTTYTFGLNKLPGAGADDRTDSVWTAPVFGDDKDEPGYDNGTTFAKRDKKQAWRWNLDLVQDTHANAMTYWYQAETNNYDKLGDDNTATPYTRGGYLKEIRYGQRAGSLFSATPAASNKVVLNYTERCTATGDGCDSLTKDTRDNWPDVPFDAVCKDDDKCTGNVAPTFFTRKRLTSLTTYAWDTTATTPGYAPIDAWNLKQQYLDPGDTGDSSDQSLWLDEIKHTGKRGTDIALGPVRLDHEFKPNRVDGASDNILSLEKPRLKTVTSEAGAQTIVSYAEADCIAGQTMPKADHNTRRCYPVYWKPNGGSADPQLDWFQKYRVTSVSTTDPHGGSVAVQHTYTYSGGGAWHYNDDPLTPAKERTWSLWRGYEQVTHLTGDPSGTQSKTTTVYMRGMNGDRLLAADGKTLDPDKRRTATVTGIKATDITDSEQYTGFTRETATYNNAAYTSGTVNDPWSKRTATQHKSYADTEAYFTRTGATHARTAITSGITPTDRIRTTATTYDDLGMPQTAEDRGDDAKNGDETCTRTWYARNDDGLTSLVSRTRTTAKPCTTSDTDLDLPADSSRPGDVISDTATAYDTTTWSANQKPTKGDAQWTARAKSYDTANTPTWQKTATTDYDALGRPTLVKDARDHTKTTTTYTPATSGPLLSKVTGDAKGYETTTTLDPATGSPLKATDPNGRITETEYDSLGRVTKVWLPNRSHLAQKTPNYVYGYHLAGNDLPWVSTGTLRGDGNGYNTTYEIYDSLLRIRQVQTPSPTGGRLIALTLYDSRGFASSTQSDIWDEKNDPSGTAVQTEGSQAPTQTDTTYDGAERPIKAVTRNYGIARWTTQTTYTGDTTSTTAPLGGQAVATVTDARGQTTQRLDYDGPTPTGTDYVATNYTYTAGGQPRTVTGPVAGTDTTKPTWSHTYDLFGRQTATADPDKGTTSTAYDDLDQVTTVTDAENRTLVHAYDELGRKTGTWQGSKTDANKLTAWTFDALAKGQPDASIRYEEGAGGKAYIQKVTRYDSLYQATESQLSLPESDPLVKAGVPKTLSTTTGYRLDGTISQASQPAVAGLPAETVSYTYNATGKQLTAKGTTGYLQGADYAPAGDLRRLTLGTNAGTSAKNTYLGYDYEPGTRRLTRSYVTDDTHPYRLQDLVFRQDDAGNVTSISDATTLGGTGKIDNQCFAYDGYRRLSEAWTPKTDDCSAGGRTSTNLTGAAPYWTSYTYNSAGQRKQQVQHATSGDTITTYSYGTPSKQPHPLTSTETNGKTQTYTYDKTGNTIQRPGSKANQALHWNSEGKLSSATEPDNTGTPSTTGYLYDANGDLLIRRAATDGVTTLYFGDTEIRLTTKGALSGLRYYTAAGKNIAVRTATGGASTKLTFLAADHHGTSSLAIDAGTFSYAKRYTTPFGAPRGTAPTAWPDDKSFLGAPADTGTGLTHIGAREYDPLTGAFLSVDPLLETDKPQTLNGYSYSSNNPTTNSDPTGLGNADCMTGVMQHCNNGVPGSGSVYHPERERHSGCSVGCYSGGSSGTAYTSSAGSVNSGHWGSTCNRFSCNKRWLSGPRGDDKDWLGGILTGIVDTATVGCQVFQIFGSVNCAGDAIREEMAGSGVGLETSAFSDGVRLGATFTPVPGAGFFKTGELAVGGMLARRGKNIGPFQELPIPMQKRTVKKVAQRAGVGLDGVKVKINRDADLVGRMLYGHTAPNRTITLYPDAFSSAENLTKTIGHERQHVMQIDTYGPATSLEQEHAWERAAYASEGQFWNYYNGRLG</sequence>
<feature type="chain" id="PRO_5024847839" description="Type IV secretion protein Rhs" evidence="2">
    <location>
        <begin position="41"/>
        <end position="2165"/>
    </location>
</feature>
<dbReference type="EMBL" id="BLIR01000002">
    <property type="protein sequence ID" value="GFE40545.1"/>
    <property type="molecule type" value="Genomic_DNA"/>
</dbReference>
<dbReference type="OrthoDB" id="291011at2"/>
<reference evidence="3 4" key="1">
    <citation type="submission" date="2019-12" db="EMBL/GenBank/DDBJ databases">
        <title>Whole genome shotgun sequence of Streptomyces tubercidicus NBRC 13090.</title>
        <authorList>
            <person name="Ichikawa N."/>
            <person name="Kimura A."/>
            <person name="Kitahashi Y."/>
            <person name="Komaki H."/>
            <person name="Tamura T."/>
        </authorList>
    </citation>
    <scope>NUCLEOTIDE SEQUENCE [LARGE SCALE GENOMIC DNA]</scope>
    <source>
        <strain evidence="3 4">NBRC 13090</strain>
    </source>
</reference>
<accession>A0A640V0W9</accession>
<feature type="compositionally biased region" description="Low complexity" evidence="1">
    <location>
        <begin position="93"/>
        <end position="103"/>
    </location>
</feature>
<feature type="compositionally biased region" description="Low complexity" evidence="1">
    <location>
        <begin position="69"/>
        <end position="81"/>
    </location>
</feature>
<feature type="region of interest" description="Disordered" evidence="1">
    <location>
        <begin position="1644"/>
        <end position="1663"/>
    </location>
</feature>
<name>A0A640V0W9_9ACTN</name>
<evidence type="ECO:0000313" key="3">
    <source>
        <dbReference type="EMBL" id="GFE40545.1"/>
    </source>
</evidence>
<dbReference type="InterPro" id="IPR050708">
    <property type="entry name" value="T6SS_VgrG/RHS"/>
</dbReference>
<organism evidence="3 4">
    <name type="scientific">Streptomyces tubercidicus</name>
    <dbReference type="NCBI Taxonomy" id="47759"/>
    <lineage>
        <taxon>Bacteria</taxon>
        <taxon>Bacillati</taxon>
        <taxon>Actinomycetota</taxon>
        <taxon>Actinomycetes</taxon>
        <taxon>Kitasatosporales</taxon>
        <taxon>Streptomycetaceae</taxon>
        <taxon>Streptomyces</taxon>
    </lineage>
</organism>
<dbReference type="RefSeq" id="WP_159747247.1">
    <property type="nucleotide sequence ID" value="NZ_BLIR01000002.1"/>
</dbReference>
<evidence type="ECO:0000256" key="2">
    <source>
        <dbReference type="SAM" id="SignalP"/>
    </source>
</evidence>
<keyword evidence="4" id="KW-1185">Reference proteome</keyword>
<feature type="region of interest" description="Disordered" evidence="1">
    <location>
        <begin position="954"/>
        <end position="978"/>
    </location>
</feature>
<feature type="region of interest" description="Disordered" evidence="1">
    <location>
        <begin position="50"/>
        <end position="103"/>
    </location>
</feature>
<dbReference type="Proteomes" id="UP000431826">
    <property type="component" value="Unassembled WGS sequence"/>
</dbReference>
<feature type="compositionally biased region" description="Basic and acidic residues" evidence="1">
    <location>
        <begin position="82"/>
        <end position="92"/>
    </location>
</feature>